<organism evidence="13 14">
    <name type="scientific">Clostridium gelidum</name>
    <dbReference type="NCBI Taxonomy" id="704125"/>
    <lineage>
        <taxon>Bacteria</taxon>
        <taxon>Bacillati</taxon>
        <taxon>Bacillota</taxon>
        <taxon>Clostridia</taxon>
        <taxon>Eubacteriales</taxon>
        <taxon>Clostridiaceae</taxon>
        <taxon>Clostridium</taxon>
    </lineage>
</organism>
<evidence type="ECO:0000256" key="6">
    <source>
        <dbReference type="ARBA" id="ARBA00023295"/>
    </source>
</evidence>
<dbReference type="InterPro" id="IPR023296">
    <property type="entry name" value="Glyco_hydro_beta-prop_sf"/>
</dbReference>
<name>A0ABM7TK28_9CLOT</name>
<dbReference type="PANTHER" id="PTHR43101:SF1">
    <property type="entry name" value="BETA-FRUCTOSIDASE"/>
    <property type="match status" value="1"/>
</dbReference>
<dbReference type="InterPro" id="IPR013189">
    <property type="entry name" value="Glyco_hydro_32_C"/>
</dbReference>
<dbReference type="Pfam" id="PF00251">
    <property type="entry name" value="Glyco_hydro_32N"/>
    <property type="match status" value="1"/>
</dbReference>
<feature type="domain" description="Glycosyl hydrolase family 32 C-terminal" evidence="12">
    <location>
        <begin position="353"/>
        <end position="489"/>
    </location>
</feature>
<evidence type="ECO:0000256" key="1">
    <source>
        <dbReference type="ARBA" id="ARBA00004914"/>
    </source>
</evidence>
<protein>
    <recommendedName>
        <fullName evidence="4 8">Sucrose-6-phosphate hydrolase</fullName>
        <ecNumber evidence="3 8">3.2.1.26</ecNumber>
    </recommendedName>
    <alternativeName>
        <fullName evidence="7 9">Invertase</fullName>
    </alternativeName>
</protein>
<keyword evidence="5 8" id="KW-0378">Hydrolase</keyword>
<accession>A0ABM7TK28</accession>
<evidence type="ECO:0000256" key="10">
    <source>
        <dbReference type="SAM" id="Coils"/>
    </source>
</evidence>
<dbReference type="InterPro" id="IPR013148">
    <property type="entry name" value="Glyco_hydro_32_N"/>
</dbReference>
<dbReference type="Gene3D" id="2.115.10.20">
    <property type="entry name" value="Glycosyl hydrolase domain, family 43"/>
    <property type="match status" value="1"/>
</dbReference>
<evidence type="ECO:0000256" key="5">
    <source>
        <dbReference type="ARBA" id="ARBA00022801"/>
    </source>
</evidence>
<evidence type="ECO:0000256" key="2">
    <source>
        <dbReference type="ARBA" id="ARBA00009902"/>
    </source>
</evidence>
<dbReference type="InterPro" id="IPR051214">
    <property type="entry name" value="GH32_Enzymes"/>
</dbReference>
<comment type="subcellular location">
    <subcellularLocation>
        <location evidence="9">Cytoplasm</location>
    </subcellularLocation>
</comment>
<dbReference type="EC" id="3.2.1.26" evidence="3 8"/>
<dbReference type="SMART" id="SM00640">
    <property type="entry name" value="Glyco_32"/>
    <property type="match status" value="1"/>
</dbReference>
<dbReference type="InterPro" id="IPR013320">
    <property type="entry name" value="ConA-like_dom_sf"/>
</dbReference>
<comment type="function">
    <text evidence="9">Enables the bacterium to metabolize sucrose as a sole carbon source.</text>
</comment>
<dbReference type="NCBIfam" id="TIGR01322">
    <property type="entry name" value="scrB_fam"/>
    <property type="match status" value="1"/>
</dbReference>
<comment type="catalytic activity">
    <reaction evidence="8">
        <text>Hydrolysis of terminal non-reducing beta-D-fructofuranoside residues in beta-D-fructofuranosides.</text>
        <dbReference type="EC" id="3.2.1.26"/>
    </reaction>
</comment>
<comment type="pathway">
    <text evidence="1 9">Glycan biosynthesis; sucrose metabolism.</text>
</comment>
<feature type="domain" description="Glycosyl hydrolase family 32 N-terminal" evidence="11">
    <location>
        <begin position="44"/>
        <end position="350"/>
    </location>
</feature>
<dbReference type="RefSeq" id="WP_224034960.1">
    <property type="nucleotide sequence ID" value="NZ_AP024849.1"/>
</dbReference>
<dbReference type="InterPro" id="IPR001362">
    <property type="entry name" value="Glyco_hydro_32"/>
</dbReference>
<proteinExistence type="inferred from homology"/>
<evidence type="ECO:0000259" key="11">
    <source>
        <dbReference type="Pfam" id="PF00251"/>
    </source>
</evidence>
<dbReference type="GO" id="GO:0016787">
    <property type="term" value="F:hydrolase activity"/>
    <property type="evidence" value="ECO:0007669"/>
    <property type="project" value="UniProtKB-KW"/>
</dbReference>
<dbReference type="CDD" id="cd08996">
    <property type="entry name" value="GH32_FFase"/>
    <property type="match status" value="1"/>
</dbReference>
<evidence type="ECO:0000313" key="14">
    <source>
        <dbReference type="Proteomes" id="UP000824633"/>
    </source>
</evidence>
<dbReference type="SUPFAM" id="SSF75005">
    <property type="entry name" value="Arabinanase/levansucrase/invertase"/>
    <property type="match status" value="1"/>
</dbReference>
<sequence>MKQLDSVLEELQDSKVKSKQLEEALEFIKNNKYTIKKENKPKYHVIGDIGWINDPNGFSCYKGEYHLFYQYYPYDIKWGPMHWGHATTKDFIKWTPKPVALAPDESYDENGCFSGSAIQVGDKHVLMYTAHLDPDKENPQSIRQTQCIAIGDGKRYVKVEENPVIKTEQIISKSNLSDFRDPKIWEKDGHFYVVVGSRHEDGSGQILLYKSENLVDWSFVGVMCRSENKLGRMWECPDLFELDEYDVLLTSPQEMKPEVHRFQNVFGTICMIGKVNYETGEYTYDICDEIDGGLDFYAPQTLITPDNRRIMIAWMQSWERNIPSDKFGFTGMMTIPRELTVKNNKLIQNPVREIENYRSNKIEYKNVKIDGDVRLDNIEGNCIDLIIEIPKVDYMTFEIKLFKNEEFETVLSYNAKEKVLTFDRSNSGSGINALNKTTTKIESGNDEIKLRLLIDLYSVEVFVNDGEYTMTSTVYSPENAQEISFYSDKQICVNIEKWNIE</sequence>
<dbReference type="Gene3D" id="2.60.120.560">
    <property type="entry name" value="Exo-inulinase, domain 1"/>
    <property type="match status" value="1"/>
</dbReference>
<keyword evidence="6 8" id="KW-0326">Glycosidase</keyword>
<evidence type="ECO:0000259" key="12">
    <source>
        <dbReference type="Pfam" id="PF08244"/>
    </source>
</evidence>
<evidence type="ECO:0000256" key="8">
    <source>
        <dbReference type="RuleBase" id="RU362110"/>
    </source>
</evidence>
<reference evidence="14" key="1">
    <citation type="submission" date="2021-07" db="EMBL/GenBank/DDBJ databases">
        <title>Complete genome sequencing of a Clostridium isolate.</title>
        <authorList>
            <person name="Ueki A."/>
            <person name="Tonouchi A."/>
        </authorList>
    </citation>
    <scope>NUCLEOTIDE SEQUENCE [LARGE SCALE GENOMIC DNA]</scope>
    <source>
        <strain evidence="14">C5S11</strain>
    </source>
</reference>
<dbReference type="SUPFAM" id="SSF49899">
    <property type="entry name" value="Concanavalin A-like lectins/glucanases"/>
    <property type="match status" value="1"/>
</dbReference>
<dbReference type="Pfam" id="PF08244">
    <property type="entry name" value="Glyco_hydro_32C"/>
    <property type="match status" value="1"/>
</dbReference>
<keyword evidence="14" id="KW-1185">Reference proteome</keyword>
<keyword evidence="9" id="KW-0963">Cytoplasm</keyword>
<evidence type="ECO:0000256" key="9">
    <source>
        <dbReference type="RuleBase" id="RU365015"/>
    </source>
</evidence>
<evidence type="ECO:0000256" key="7">
    <source>
        <dbReference type="ARBA" id="ARBA00033367"/>
    </source>
</evidence>
<feature type="coiled-coil region" evidence="10">
    <location>
        <begin position="4"/>
        <end position="31"/>
    </location>
</feature>
<dbReference type="EMBL" id="AP024849">
    <property type="protein sequence ID" value="BCZ48715.1"/>
    <property type="molecule type" value="Genomic_DNA"/>
</dbReference>
<keyword evidence="10" id="KW-0175">Coiled coil</keyword>
<dbReference type="InterPro" id="IPR006232">
    <property type="entry name" value="Suc6P_hydrolase"/>
</dbReference>
<comment type="similarity">
    <text evidence="2 8">Belongs to the glycosyl hydrolase 32 family.</text>
</comment>
<evidence type="ECO:0000256" key="4">
    <source>
        <dbReference type="ARBA" id="ARBA00019623"/>
    </source>
</evidence>
<dbReference type="PANTHER" id="PTHR43101">
    <property type="entry name" value="BETA-FRUCTOSIDASE"/>
    <property type="match status" value="1"/>
</dbReference>
<evidence type="ECO:0000256" key="3">
    <source>
        <dbReference type="ARBA" id="ARBA00012758"/>
    </source>
</evidence>
<dbReference type="Proteomes" id="UP000824633">
    <property type="component" value="Chromosome"/>
</dbReference>
<evidence type="ECO:0000313" key="13">
    <source>
        <dbReference type="EMBL" id="BCZ48715.1"/>
    </source>
</evidence>
<gene>
    <name evidence="13" type="ORF">psyc5s11_47820</name>
</gene>
<keyword evidence="9" id="KW-0119">Carbohydrate metabolism</keyword>